<dbReference type="InterPro" id="IPR050817">
    <property type="entry name" value="DjlA_DnaK_co-chaperone"/>
</dbReference>
<dbReference type="SMART" id="SM00271">
    <property type="entry name" value="DnaJ"/>
    <property type="match status" value="1"/>
</dbReference>
<dbReference type="Gene3D" id="1.10.287.110">
    <property type="entry name" value="DnaJ domain"/>
    <property type="match status" value="1"/>
</dbReference>
<dbReference type="EMBL" id="CAEZYQ010000049">
    <property type="protein sequence ID" value="CAB4771390.1"/>
    <property type="molecule type" value="Genomic_DNA"/>
</dbReference>
<organism evidence="3">
    <name type="scientific">freshwater metagenome</name>
    <dbReference type="NCBI Taxonomy" id="449393"/>
    <lineage>
        <taxon>unclassified sequences</taxon>
        <taxon>metagenomes</taxon>
        <taxon>ecological metagenomes</taxon>
    </lineage>
</organism>
<dbReference type="InterPro" id="IPR036869">
    <property type="entry name" value="J_dom_sf"/>
</dbReference>
<feature type="compositionally biased region" description="Low complexity" evidence="1">
    <location>
        <begin position="69"/>
        <end position="87"/>
    </location>
</feature>
<feature type="compositionally biased region" description="Low complexity" evidence="1">
    <location>
        <begin position="115"/>
        <end position="130"/>
    </location>
</feature>
<feature type="region of interest" description="Disordered" evidence="1">
    <location>
        <begin position="69"/>
        <end position="136"/>
    </location>
</feature>
<gene>
    <name evidence="3" type="ORF">UFOPK2761_03411</name>
</gene>
<feature type="compositionally biased region" description="Basic residues" evidence="1">
    <location>
        <begin position="100"/>
        <end position="109"/>
    </location>
</feature>
<evidence type="ECO:0000259" key="2">
    <source>
        <dbReference type="PROSITE" id="PS50076"/>
    </source>
</evidence>
<dbReference type="SUPFAM" id="SSF46565">
    <property type="entry name" value="Chaperone J-domain"/>
    <property type="match status" value="1"/>
</dbReference>
<sequence length="310" mass="32746">MSAGPSWYDVLGVEPTADAAEIRAAWRAAIADLDPTERRFRSLNQAAEVLLDEQSRAAYDAELAGAAPAAGRGANAPSAGRGASAASHETPADAEPTTTKRPRLPRREKKPTADRGAPSPSAGRGASAASHETPAAPSRLPLVPAWALVLAAVLATLGVVTATLASVQAGEPVSEDGGALVEQSAEEARNAAVRAVVPVLSFDYRTLEEDAAAARSYMTSSYQEEKYDPLFAVIEENADNTQTVVEVQVVDSAVTRTGDGRVEILLFVDRPTTNRESQEPVVYKDQATLTMAEVDGQWLVDDLRTSPIQE</sequence>
<protein>
    <submittedName>
        <fullName evidence="3">Unannotated protein</fullName>
    </submittedName>
</protein>
<dbReference type="PROSITE" id="PS50076">
    <property type="entry name" value="DNAJ_2"/>
    <property type="match status" value="1"/>
</dbReference>
<dbReference type="AlphaFoldDB" id="A0A6J6VGV6"/>
<evidence type="ECO:0000313" key="3">
    <source>
        <dbReference type="EMBL" id="CAB4771390.1"/>
    </source>
</evidence>
<dbReference type="InterPro" id="IPR001623">
    <property type="entry name" value="DnaJ_domain"/>
</dbReference>
<evidence type="ECO:0000256" key="1">
    <source>
        <dbReference type="SAM" id="MobiDB-lite"/>
    </source>
</evidence>
<dbReference type="PANTHER" id="PTHR24074">
    <property type="entry name" value="CO-CHAPERONE PROTEIN DJLA"/>
    <property type="match status" value="1"/>
</dbReference>
<dbReference type="PRINTS" id="PR00625">
    <property type="entry name" value="JDOMAIN"/>
</dbReference>
<feature type="domain" description="J" evidence="2">
    <location>
        <begin position="6"/>
        <end position="63"/>
    </location>
</feature>
<proteinExistence type="predicted"/>
<name>A0A6J6VGV6_9ZZZZ</name>
<dbReference type="Pfam" id="PF00226">
    <property type="entry name" value="DnaJ"/>
    <property type="match status" value="1"/>
</dbReference>
<accession>A0A6J6VGV6</accession>
<reference evidence="3" key="1">
    <citation type="submission" date="2020-05" db="EMBL/GenBank/DDBJ databases">
        <authorList>
            <person name="Chiriac C."/>
            <person name="Salcher M."/>
            <person name="Ghai R."/>
            <person name="Kavagutti S V."/>
        </authorList>
    </citation>
    <scope>NUCLEOTIDE SEQUENCE</scope>
</reference>